<dbReference type="SUPFAM" id="SSF55298">
    <property type="entry name" value="YjgF-like"/>
    <property type="match status" value="1"/>
</dbReference>
<dbReference type="Proteomes" id="UP000646211">
    <property type="component" value="Unassembled WGS sequence"/>
</dbReference>
<dbReference type="RefSeq" id="WP_194313098.1">
    <property type="nucleotide sequence ID" value="NZ_JADHEC010000048.1"/>
</dbReference>
<dbReference type="GO" id="GO:0019239">
    <property type="term" value="F:deaminase activity"/>
    <property type="evidence" value="ECO:0007669"/>
    <property type="project" value="TreeGrafter"/>
</dbReference>
<accession>A0A930UAW9</accession>
<dbReference type="InterPro" id="IPR006175">
    <property type="entry name" value="YjgF/YER057c/UK114"/>
</dbReference>
<dbReference type="Gene3D" id="3.30.1330.40">
    <property type="entry name" value="RutC-like"/>
    <property type="match status" value="1"/>
</dbReference>
<dbReference type="PANTHER" id="PTHR11803">
    <property type="entry name" value="2-IMINOBUTANOATE/2-IMINOPROPANOATE DEAMINASE RIDA"/>
    <property type="match status" value="1"/>
</dbReference>
<dbReference type="PANTHER" id="PTHR11803:SF58">
    <property type="entry name" value="PROTEIN HMF1-RELATED"/>
    <property type="match status" value="1"/>
</dbReference>
<gene>
    <name evidence="2" type="ORF">IR213_14905</name>
</gene>
<comment type="similarity">
    <text evidence="1">Belongs to the RutC family.</text>
</comment>
<keyword evidence="3" id="KW-1185">Reference proteome</keyword>
<reference evidence="2" key="1">
    <citation type="submission" date="2020-11" db="EMBL/GenBank/DDBJ databases">
        <title>Genome of Flavobacterium soyangense.</title>
        <authorList>
            <person name="Liu Q."/>
            <person name="Xin Y.-H."/>
        </authorList>
    </citation>
    <scope>NUCLEOTIDE SEQUENCE</scope>
    <source>
        <strain evidence="2">CGMCC 1.13493</strain>
    </source>
</reference>
<dbReference type="GO" id="GO:0005829">
    <property type="term" value="C:cytosol"/>
    <property type="evidence" value="ECO:0007669"/>
    <property type="project" value="TreeGrafter"/>
</dbReference>
<evidence type="ECO:0000313" key="3">
    <source>
        <dbReference type="Proteomes" id="UP000646211"/>
    </source>
</evidence>
<evidence type="ECO:0000256" key="1">
    <source>
        <dbReference type="ARBA" id="ARBA00010552"/>
    </source>
</evidence>
<organism evidence="2 3">
    <name type="scientific">Flavobacterium soyangense</name>
    <dbReference type="NCBI Taxonomy" id="2023265"/>
    <lineage>
        <taxon>Bacteria</taxon>
        <taxon>Pseudomonadati</taxon>
        <taxon>Bacteroidota</taxon>
        <taxon>Flavobacteriia</taxon>
        <taxon>Flavobacteriales</taxon>
        <taxon>Flavobacteriaceae</taxon>
        <taxon>Flavobacterium</taxon>
    </lineage>
</organism>
<dbReference type="InterPro" id="IPR035959">
    <property type="entry name" value="RutC-like_sf"/>
</dbReference>
<dbReference type="EMBL" id="JADHEC010000048">
    <property type="protein sequence ID" value="MBF2709866.1"/>
    <property type="molecule type" value="Genomic_DNA"/>
</dbReference>
<protein>
    <submittedName>
        <fullName evidence="2">RidA family protein</fullName>
    </submittedName>
</protein>
<dbReference type="Pfam" id="PF01042">
    <property type="entry name" value="Ribonuc_L-PSP"/>
    <property type="match status" value="1"/>
</dbReference>
<proteinExistence type="inferred from homology"/>
<dbReference type="AlphaFoldDB" id="A0A930UAW9"/>
<evidence type="ECO:0000313" key="2">
    <source>
        <dbReference type="EMBL" id="MBF2709866.1"/>
    </source>
</evidence>
<name>A0A930UAW9_9FLAO</name>
<comment type="caution">
    <text evidence="2">The sequence shown here is derived from an EMBL/GenBank/DDBJ whole genome shotgun (WGS) entry which is preliminary data.</text>
</comment>
<dbReference type="CDD" id="cd00448">
    <property type="entry name" value="YjgF_YER057c_UK114_family"/>
    <property type="match status" value="1"/>
</dbReference>
<sequence>MNSKKYIVKGEGLPNWSNPISHGVVVNNMCFVSGQLSVDKEGQYVCGTALEEAKIAFKNFFAVLKKANFDNDDIVFIDIAFDDLENLPEINNLFCSLFPENKRPARTVYEVKKLPFGGKIKVTGTAVKVLRNKTNI</sequence>